<dbReference type="InterPro" id="IPR019734">
    <property type="entry name" value="TPR_rpt"/>
</dbReference>
<reference evidence="4" key="1">
    <citation type="submission" date="2018-06" db="EMBL/GenBank/DDBJ databases">
        <authorList>
            <person name="Zhirakovskaya E."/>
        </authorList>
    </citation>
    <scope>NUCLEOTIDE SEQUENCE</scope>
</reference>
<name>A0A3B1DW71_9ZZZZ</name>
<dbReference type="InterPro" id="IPR011990">
    <property type="entry name" value="TPR-like_helical_dom_sf"/>
</dbReference>
<accession>A0A3B1DW71</accession>
<dbReference type="AlphaFoldDB" id="A0A3B1DW71"/>
<keyword evidence="1" id="KW-0677">Repeat</keyword>
<organism evidence="4">
    <name type="scientific">hydrothermal vent metagenome</name>
    <dbReference type="NCBI Taxonomy" id="652676"/>
    <lineage>
        <taxon>unclassified sequences</taxon>
        <taxon>metagenomes</taxon>
        <taxon>ecological metagenomes</taxon>
    </lineage>
</organism>
<protein>
    <submittedName>
        <fullName evidence="4">Uncharacterized protein</fullName>
    </submittedName>
</protein>
<dbReference type="PROSITE" id="PS50293">
    <property type="entry name" value="TPR_REGION"/>
    <property type="match status" value="1"/>
</dbReference>
<evidence type="ECO:0000256" key="2">
    <source>
        <dbReference type="ARBA" id="ARBA00022803"/>
    </source>
</evidence>
<keyword evidence="3" id="KW-0812">Transmembrane</keyword>
<dbReference type="Pfam" id="PF00515">
    <property type="entry name" value="TPR_1"/>
    <property type="match status" value="1"/>
</dbReference>
<evidence type="ECO:0000256" key="3">
    <source>
        <dbReference type="SAM" id="Phobius"/>
    </source>
</evidence>
<keyword evidence="3" id="KW-1133">Transmembrane helix</keyword>
<keyword evidence="3" id="KW-0472">Membrane</keyword>
<dbReference type="Pfam" id="PF13181">
    <property type="entry name" value="TPR_8"/>
    <property type="match status" value="1"/>
</dbReference>
<keyword evidence="2" id="KW-0802">TPR repeat</keyword>
<gene>
    <name evidence="4" type="ORF">MNBD_UNCLBAC01-1006</name>
</gene>
<evidence type="ECO:0000256" key="1">
    <source>
        <dbReference type="ARBA" id="ARBA00022737"/>
    </source>
</evidence>
<feature type="transmembrane region" description="Helical" evidence="3">
    <location>
        <begin position="7"/>
        <end position="26"/>
    </location>
</feature>
<dbReference type="SMART" id="SM00028">
    <property type="entry name" value="TPR"/>
    <property type="match status" value="3"/>
</dbReference>
<dbReference type="SUPFAM" id="SSF48452">
    <property type="entry name" value="TPR-like"/>
    <property type="match status" value="1"/>
</dbReference>
<sequence>MKQKLKIVFLPLIAILAIVILVYFPTVKNKDQKKSSLRYIESLPEQSVRTDFHDVSGYYQIAQKYQKNAQYNDAIFYYQKLLKTNPHDKKSLLGLAFIYIKQGYVKEEKEDLSGALGDYRKAIEVVSDNVEAYYNLGNVYAKLGRFQEAIKSYQTAIKYDPTHENALANLDILVNYIKSMDKSGQEENK</sequence>
<proteinExistence type="predicted"/>
<dbReference type="Gene3D" id="1.25.40.10">
    <property type="entry name" value="Tetratricopeptide repeat domain"/>
    <property type="match status" value="2"/>
</dbReference>
<evidence type="ECO:0000313" key="4">
    <source>
        <dbReference type="EMBL" id="VAX36355.1"/>
    </source>
</evidence>
<dbReference type="PROSITE" id="PS50005">
    <property type="entry name" value="TPR"/>
    <property type="match status" value="2"/>
</dbReference>
<dbReference type="EMBL" id="UOGJ01000094">
    <property type="protein sequence ID" value="VAX36355.1"/>
    <property type="molecule type" value="Genomic_DNA"/>
</dbReference>
<dbReference type="PANTHER" id="PTHR45586">
    <property type="entry name" value="TPR REPEAT-CONTAINING PROTEIN PA4667"/>
    <property type="match status" value="1"/>
</dbReference>
<dbReference type="PANTHER" id="PTHR45586:SF1">
    <property type="entry name" value="LIPOPOLYSACCHARIDE ASSEMBLY PROTEIN B"/>
    <property type="match status" value="1"/>
</dbReference>
<dbReference type="InterPro" id="IPR051012">
    <property type="entry name" value="CellSynth/LPSAsmb/PSIAsmb"/>
</dbReference>